<protein>
    <submittedName>
        <fullName evidence="2">AAA family ATPase</fullName>
    </submittedName>
</protein>
<evidence type="ECO:0000256" key="1">
    <source>
        <dbReference type="SAM" id="MobiDB-lite"/>
    </source>
</evidence>
<reference evidence="3" key="1">
    <citation type="journal article" date="2019" name="Int. J. Syst. Evol. Microbiol.">
        <title>The Global Catalogue of Microorganisms (GCM) 10K type strain sequencing project: providing services to taxonomists for standard genome sequencing and annotation.</title>
        <authorList>
            <consortium name="The Broad Institute Genomics Platform"/>
            <consortium name="The Broad Institute Genome Sequencing Center for Infectious Disease"/>
            <person name="Wu L."/>
            <person name="Ma J."/>
        </authorList>
    </citation>
    <scope>NUCLEOTIDE SEQUENCE [LARGE SCALE GENOMIC DNA]</scope>
    <source>
        <strain evidence="3">CGMCC 4.7643</strain>
    </source>
</reference>
<dbReference type="Gene3D" id="3.40.50.300">
    <property type="entry name" value="P-loop containing nucleotide triphosphate hydrolases"/>
    <property type="match status" value="1"/>
</dbReference>
<organism evidence="2 3">
    <name type="scientific">Amycolatopsis samaneae</name>
    <dbReference type="NCBI Taxonomy" id="664691"/>
    <lineage>
        <taxon>Bacteria</taxon>
        <taxon>Bacillati</taxon>
        <taxon>Actinomycetota</taxon>
        <taxon>Actinomycetes</taxon>
        <taxon>Pseudonocardiales</taxon>
        <taxon>Pseudonocardiaceae</taxon>
        <taxon>Amycolatopsis</taxon>
    </lineage>
</organism>
<feature type="region of interest" description="Disordered" evidence="1">
    <location>
        <begin position="441"/>
        <end position="478"/>
    </location>
</feature>
<gene>
    <name evidence="2" type="ORF">ACFSYJ_32710</name>
</gene>
<dbReference type="SUPFAM" id="SSF52540">
    <property type="entry name" value="P-loop containing nucleoside triphosphate hydrolases"/>
    <property type="match status" value="1"/>
</dbReference>
<evidence type="ECO:0000313" key="2">
    <source>
        <dbReference type="EMBL" id="MFD2463413.1"/>
    </source>
</evidence>
<name>A0ABW5GR81_9PSEU</name>
<comment type="caution">
    <text evidence="2">The sequence shown here is derived from an EMBL/GenBank/DDBJ whole genome shotgun (WGS) entry which is preliminary data.</text>
</comment>
<dbReference type="Pfam" id="PF13671">
    <property type="entry name" value="AAA_33"/>
    <property type="match status" value="1"/>
</dbReference>
<evidence type="ECO:0000313" key="3">
    <source>
        <dbReference type="Proteomes" id="UP001597419"/>
    </source>
</evidence>
<dbReference type="RefSeq" id="WP_345400120.1">
    <property type="nucleotide sequence ID" value="NZ_BAABHG010000011.1"/>
</dbReference>
<dbReference type="SUPFAM" id="SSF56112">
    <property type="entry name" value="Protein kinase-like (PK-like)"/>
    <property type="match status" value="1"/>
</dbReference>
<dbReference type="EMBL" id="JBHUKU010000021">
    <property type="protein sequence ID" value="MFD2463413.1"/>
    <property type="molecule type" value="Genomic_DNA"/>
</dbReference>
<dbReference type="InterPro" id="IPR011009">
    <property type="entry name" value="Kinase-like_dom_sf"/>
</dbReference>
<dbReference type="Proteomes" id="UP001597419">
    <property type="component" value="Unassembled WGS sequence"/>
</dbReference>
<sequence length="490" mass="53333">MASSPTPPVPPPPAWAAVHETHIGAVFLVGDHAYKLKKPVDLGFLDFTSRTARRRVCHREVELNRRLAPDVYLGVADLTGPDGEPCDHFVVMRRMPEERRLSTVVKQGEPLDTQVDRLARLLASFHARADRSAEISAEGSRDAIRARWEASFAQVGPFHGPVLDAAEAAETEHLTREFLAGREALFDRRIADGRIVDGHGDLLADDIFCLDDGPRVLDCLEFDDRLRRLDGLDDVAFLAMDLERLGAASLAARLLDRYAEFSGDPAPAALRHHYLAYRAFVRVKVACLRHRQGDGSSAPLARQYARIALDHLRAARVRLILVGGLPGTGKSTVAAALADRLGAGLLLSDRVRKEVAGLSPETSAADEYRHGLYTPEHTDRTYAELVHRAGALLALGETVVIDASWNADTHRKLATGVAARTHSDLVALRCHVPAATAADRLESRGPSFSDASPEIADRMAADTEPWPESRPVPCDGTPAESLARALAHLS</sequence>
<keyword evidence="3" id="KW-1185">Reference proteome</keyword>
<dbReference type="PANTHER" id="PTHR43883:SF1">
    <property type="entry name" value="GLUCONOKINASE"/>
    <property type="match status" value="1"/>
</dbReference>
<accession>A0ABW5GR81</accession>
<dbReference type="InterPro" id="IPR052732">
    <property type="entry name" value="Cell-binding_unc_protein"/>
</dbReference>
<dbReference type="PANTHER" id="PTHR43883">
    <property type="entry name" value="SLR0207 PROTEIN"/>
    <property type="match status" value="1"/>
</dbReference>
<dbReference type="InterPro" id="IPR027417">
    <property type="entry name" value="P-loop_NTPase"/>
</dbReference>
<proteinExistence type="predicted"/>